<name>A0A543AW62_9ACTN</name>
<evidence type="ECO:0000256" key="1">
    <source>
        <dbReference type="SAM" id="Phobius"/>
    </source>
</evidence>
<dbReference type="Proteomes" id="UP000317043">
    <property type="component" value="Unassembled WGS sequence"/>
</dbReference>
<proteinExistence type="predicted"/>
<protein>
    <submittedName>
        <fullName evidence="2">Uncharacterized protein</fullName>
    </submittedName>
</protein>
<comment type="caution">
    <text evidence="2">The sequence shown here is derived from an EMBL/GenBank/DDBJ whole genome shotgun (WGS) entry which is preliminary data.</text>
</comment>
<organism evidence="2 3">
    <name type="scientific">Stackebrandtia endophytica</name>
    <dbReference type="NCBI Taxonomy" id="1496996"/>
    <lineage>
        <taxon>Bacteria</taxon>
        <taxon>Bacillati</taxon>
        <taxon>Actinomycetota</taxon>
        <taxon>Actinomycetes</taxon>
        <taxon>Glycomycetales</taxon>
        <taxon>Glycomycetaceae</taxon>
        <taxon>Stackebrandtia</taxon>
    </lineage>
</organism>
<dbReference type="EMBL" id="VFOW01000001">
    <property type="protein sequence ID" value="TQL76827.1"/>
    <property type="molecule type" value="Genomic_DNA"/>
</dbReference>
<accession>A0A543AW62</accession>
<keyword evidence="1" id="KW-1133">Transmembrane helix</keyword>
<feature type="transmembrane region" description="Helical" evidence="1">
    <location>
        <begin position="24"/>
        <end position="44"/>
    </location>
</feature>
<keyword evidence="1" id="KW-0812">Transmembrane</keyword>
<sequence length="49" mass="4852">MTVCGAIGVAGVTVGLIGLATGRVLMILAGIAAIITAYAIAARLDESHR</sequence>
<evidence type="ECO:0000313" key="3">
    <source>
        <dbReference type="Proteomes" id="UP000317043"/>
    </source>
</evidence>
<dbReference type="RefSeq" id="WP_170183265.1">
    <property type="nucleotide sequence ID" value="NZ_JBHTGS010000001.1"/>
</dbReference>
<gene>
    <name evidence="2" type="ORF">FB566_2367</name>
</gene>
<reference evidence="2 3" key="1">
    <citation type="submission" date="2019-06" db="EMBL/GenBank/DDBJ databases">
        <title>Sequencing the genomes of 1000 actinobacteria strains.</title>
        <authorList>
            <person name="Klenk H.-P."/>
        </authorList>
    </citation>
    <scope>NUCLEOTIDE SEQUENCE [LARGE SCALE GENOMIC DNA]</scope>
    <source>
        <strain evidence="2 3">DSM 45928</strain>
    </source>
</reference>
<keyword evidence="3" id="KW-1185">Reference proteome</keyword>
<dbReference type="AlphaFoldDB" id="A0A543AW62"/>
<evidence type="ECO:0000313" key="2">
    <source>
        <dbReference type="EMBL" id="TQL76827.1"/>
    </source>
</evidence>
<dbReference type="InParanoid" id="A0A543AW62"/>
<keyword evidence="1" id="KW-0472">Membrane</keyword>